<protein>
    <submittedName>
        <fullName evidence="3">N-methylhydantoinase A</fullName>
    </submittedName>
</protein>
<dbReference type="PANTHER" id="PTHR11365:SF23">
    <property type="entry name" value="HYPOTHETICAL 5-OXOPROLINASE (EUROFUNG)-RELATED"/>
    <property type="match status" value="1"/>
</dbReference>
<reference evidence="4" key="1">
    <citation type="submission" date="2016-11" db="EMBL/GenBank/DDBJ databases">
        <authorList>
            <person name="Varghese N."/>
            <person name="Submissions S."/>
        </authorList>
    </citation>
    <scope>NUCLEOTIDE SEQUENCE [LARGE SCALE GENOMIC DNA]</scope>
    <source>
        <strain evidence="4">GAS401</strain>
    </source>
</reference>
<evidence type="ECO:0000313" key="3">
    <source>
        <dbReference type="EMBL" id="SHN65335.1"/>
    </source>
</evidence>
<dbReference type="Pfam" id="PF01968">
    <property type="entry name" value="Hydantoinase_A"/>
    <property type="match status" value="1"/>
</dbReference>
<sequence>MDQMGRVRIAVDIGGTFTDIALLADAGLIHQSKISSTPDDPSIAVVEGVAQLLAELSIDPAAVAEVLHGTTVGSNTILQRKGARTGLITTRGFRDVLEIGRIRMPDMFDLTWDKPAPLVPRRHRLEVTERMAADGSVVEPLSEANVVAAGEALVAQDIEAAAVVFINSYRNPAHELEAAAILRARFPKLLVTTSCAVLPEMKEYERTSTTVVNAYLLATMRAYLQRLQEGLRGIGVKAPILVMTSNGGMLAADVTCEKPVMVVASGPAGGVIGAARLGIARDDRDVIVFDMGGTTAKAVIIEDGRPTMTSEYEFRDGISTSSRFIKAGGYMLKVPAIDIAEVGAGGGSLASIDHGGLLVVGPQSAGAVPGPACYGLGNDRPTVTDANVVLGFINPNSLAGGKLAIDRSRSEAAIQNHVGKPLKLPLADAAHGIRAVANAAMARAVRAVTIERGRDPRDLTLMAFGGNGGVHAPDLARQLGIPLVVVPPMSGVFSAIGMLASDVEHTGLKTIGRRIDTMTVDDLRAIKRELQNQVAAQLAGDGYHTGRTAFLWEADLRHEGQATELTVPFEGEDFAQIRERFVAEYLKTYGYQDHTPIELMKVRVAGRGLRDNRLDFRAMKIAPRAGASGSGTRQISFARGEPALAVDIVDRAAIDDKPRPGPLIIEEFDATIVVPPDARVHKDAIGCIVLEFAP</sequence>
<keyword evidence="4" id="KW-1185">Reference proteome</keyword>
<evidence type="ECO:0000259" key="1">
    <source>
        <dbReference type="Pfam" id="PF01968"/>
    </source>
</evidence>
<dbReference type="SUPFAM" id="SSF53067">
    <property type="entry name" value="Actin-like ATPase domain"/>
    <property type="match status" value="1"/>
</dbReference>
<dbReference type="GO" id="GO:0006749">
    <property type="term" value="P:glutathione metabolic process"/>
    <property type="evidence" value="ECO:0007669"/>
    <property type="project" value="TreeGrafter"/>
</dbReference>
<accession>A0A1M7T3I9</accession>
<dbReference type="InterPro" id="IPR008040">
    <property type="entry name" value="Hydant_A_N"/>
</dbReference>
<dbReference type="InterPro" id="IPR045079">
    <property type="entry name" value="Oxoprolinase-like"/>
</dbReference>
<organism evidence="3 4">
    <name type="scientific">Bradyrhizobium erythrophlei</name>
    <dbReference type="NCBI Taxonomy" id="1437360"/>
    <lineage>
        <taxon>Bacteria</taxon>
        <taxon>Pseudomonadati</taxon>
        <taxon>Pseudomonadota</taxon>
        <taxon>Alphaproteobacteria</taxon>
        <taxon>Hyphomicrobiales</taxon>
        <taxon>Nitrobacteraceae</taxon>
        <taxon>Bradyrhizobium</taxon>
    </lineage>
</organism>
<dbReference type="Gene3D" id="3.30.420.40">
    <property type="match status" value="1"/>
</dbReference>
<dbReference type="EMBL" id="LT670849">
    <property type="protein sequence ID" value="SHN65335.1"/>
    <property type="molecule type" value="Genomic_DNA"/>
</dbReference>
<gene>
    <name evidence="3" type="ORF">SAMN05444170_0697</name>
</gene>
<dbReference type="Proteomes" id="UP000184096">
    <property type="component" value="Chromosome I"/>
</dbReference>
<dbReference type="GO" id="GO:0005829">
    <property type="term" value="C:cytosol"/>
    <property type="evidence" value="ECO:0007669"/>
    <property type="project" value="TreeGrafter"/>
</dbReference>
<feature type="domain" description="Hydantoinase A/oxoprolinase" evidence="1">
    <location>
        <begin position="206"/>
        <end position="505"/>
    </location>
</feature>
<dbReference type="InterPro" id="IPR043129">
    <property type="entry name" value="ATPase_NBD"/>
</dbReference>
<dbReference type="Pfam" id="PF05378">
    <property type="entry name" value="Hydant_A_N"/>
    <property type="match status" value="1"/>
</dbReference>
<dbReference type="AlphaFoldDB" id="A0A1M7T3I9"/>
<evidence type="ECO:0000313" key="4">
    <source>
        <dbReference type="Proteomes" id="UP000184096"/>
    </source>
</evidence>
<evidence type="ECO:0000259" key="2">
    <source>
        <dbReference type="Pfam" id="PF05378"/>
    </source>
</evidence>
<feature type="domain" description="Hydantoinase/oxoprolinase N-terminal" evidence="2">
    <location>
        <begin position="8"/>
        <end position="184"/>
    </location>
</feature>
<proteinExistence type="predicted"/>
<dbReference type="InterPro" id="IPR002821">
    <property type="entry name" value="Hydantoinase_A"/>
</dbReference>
<dbReference type="GO" id="GO:0017168">
    <property type="term" value="F:5-oxoprolinase (ATP-hydrolyzing) activity"/>
    <property type="evidence" value="ECO:0007669"/>
    <property type="project" value="TreeGrafter"/>
</dbReference>
<name>A0A1M7T3I9_9BRAD</name>
<dbReference type="PANTHER" id="PTHR11365">
    <property type="entry name" value="5-OXOPROLINASE RELATED"/>
    <property type="match status" value="1"/>
</dbReference>